<gene>
    <name evidence="1" type="ORF">MCYG_07504</name>
</gene>
<evidence type="ECO:0000313" key="2">
    <source>
        <dbReference type="Proteomes" id="UP000002035"/>
    </source>
</evidence>
<organism evidence="1 2">
    <name type="scientific">Arthroderma otae (strain ATCC MYA-4605 / CBS 113480)</name>
    <name type="common">Microsporum canis</name>
    <dbReference type="NCBI Taxonomy" id="554155"/>
    <lineage>
        <taxon>Eukaryota</taxon>
        <taxon>Fungi</taxon>
        <taxon>Dikarya</taxon>
        <taxon>Ascomycota</taxon>
        <taxon>Pezizomycotina</taxon>
        <taxon>Eurotiomycetes</taxon>
        <taxon>Eurotiomycetidae</taxon>
        <taxon>Onygenales</taxon>
        <taxon>Arthrodermataceae</taxon>
        <taxon>Microsporum</taxon>
    </lineage>
</organism>
<accession>C5FYT7</accession>
<name>C5FYT7_ARTOC</name>
<dbReference type="VEuPathDB" id="FungiDB:MCYG_07504"/>
<dbReference type="EMBL" id="DS995707">
    <property type="protein sequence ID" value="EEQ34685.1"/>
    <property type="molecule type" value="Genomic_DNA"/>
</dbReference>
<dbReference type="GeneID" id="9225227"/>
<dbReference type="RefSeq" id="XP_002843721.1">
    <property type="nucleotide sequence ID" value="XM_002843675.1"/>
</dbReference>
<dbReference type="Proteomes" id="UP000002035">
    <property type="component" value="Unassembled WGS sequence"/>
</dbReference>
<evidence type="ECO:0000313" key="1">
    <source>
        <dbReference type="EMBL" id="EEQ34685.1"/>
    </source>
</evidence>
<keyword evidence="2" id="KW-1185">Reference proteome</keyword>
<reference evidence="2" key="1">
    <citation type="journal article" date="2012" name="MBio">
        <title>Comparative genome analysis of Trichophyton rubrum and related dermatophytes reveals candidate genes involved in infection.</title>
        <authorList>
            <person name="Martinez D.A."/>
            <person name="Oliver B.G."/>
            <person name="Graeser Y."/>
            <person name="Goldberg J.M."/>
            <person name="Li W."/>
            <person name="Martinez-Rossi N.M."/>
            <person name="Monod M."/>
            <person name="Shelest E."/>
            <person name="Barton R.C."/>
            <person name="Birch E."/>
            <person name="Brakhage A.A."/>
            <person name="Chen Z."/>
            <person name="Gurr S.J."/>
            <person name="Heiman D."/>
            <person name="Heitman J."/>
            <person name="Kosti I."/>
            <person name="Rossi A."/>
            <person name="Saif S."/>
            <person name="Samalova M."/>
            <person name="Saunders C.W."/>
            <person name="Shea T."/>
            <person name="Summerbell R.C."/>
            <person name="Xu J."/>
            <person name="Young S."/>
            <person name="Zeng Q."/>
            <person name="Birren B.W."/>
            <person name="Cuomo C.A."/>
            <person name="White T.C."/>
        </authorList>
    </citation>
    <scope>NUCLEOTIDE SEQUENCE [LARGE SCALE GENOMIC DNA]</scope>
    <source>
        <strain evidence="2">ATCC MYA-4605 / CBS 113480</strain>
    </source>
</reference>
<dbReference type="OrthoDB" id="1896086at2759"/>
<sequence>MPKFSRGQSPKVLHPMLQKMVPWIPVVSGEANCVENRYALSVLTNGTEWGVLEEDYEKISHGGGDFDTTEEDGVPPVEGLEWTPDEQYPSDYIKQLKEWIAMEQDAPKPHPSWTGAPEL</sequence>
<protein>
    <submittedName>
        <fullName evidence="1">Uncharacterized protein</fullName>
    </submittedName>
</protein>
<dbReference type="AlphaFoldDB" id="C5FYT7"/>
<proteinExistence type="predicted"/>
<dbReference type="HOGENOM" id="CLU_2060955_0_0_1"/>